<evidence type="ECO:0000256" key="1">
    <source>
        <dbReference type="ARBA" id="ARBA00001947"/>
    </source>
</evidence>
<dbReference type="PANTHER" id="PTHR11409">
    <property type="entry name" value="ADENOSINE DEAMINASE"/>
    <property type="match status" value="1"/>
</dbReference>
<evidence type="ECO:0000256" key="4">
    <source>
        <dbReference type="ARBA" id="ARBA00022723"/>
    </source>
</evidence>
<dbReference type="EC" id="3.5.4.4" evidence="3"/>
<evidence type="ECO:0000259" key="7">
    <source>
        <dbReference type="Pfam" id="PF00962"/>
    </source>
</evidence>
<gene>
    <name evidence="8" type="ORF">SAMEA3545359_01996</name>
</gene>
<proteinExistence type="inferred from homology"/>
<evidence type="ECO:0000256" key="3">
    <source>
        <dbReference type="ARBA" id="ARBA00012784"/>
    </source>
</evidence>
<dbReference type="GO" id="GO:0046103">
    <property type="term" value="P:inosine biosynthetic process"/>
    <property type="evidence" value="ECO:0007669"/>
    <property type="project" value="TreeGrafter"/>
</dbReference>
<keyword evidence="6" id="KW-0862">Zinc</keyword>
<dbReference type="Pfam" id="PF00962">
    <property type="entry name" value="A_deaminase"/>
    <property type="match status" value="1"/>
</dbReference>
<dbReference type="PANTHER" id="PTHR11409:SF43">
    <property type="entry name" value="ADENOSINE DEAMINASE"/>
    <property type="match status" value="1"/>
</dbReference>
<sequence>MYDFPKIDLHLHLDGSVRPATCLELARQQGVTELANLTLAEMADRMRMQPDAAEDDFSAFDTPLMVMQTAEALTRITAELVEDLAAQGLVYAEIRFAPQFHCQQGMSQREAIEAVLQGAHQGMERHSSIKVGIILCAMAFGPATETYTQNVETAHLTGEYLGRGVVAMDLAGYEDRLPEFAPIFELAHQLELPTTCHAERHVDQCVPFATDRIGHGYQVADEPALTDYVIKNNVPLEMCPLSSMVYGLPQDGRHPLKRLYDAGAPVTVNTDNMTVLDTCLKREYDICRAMGFTERDLIQLNINSARAAFLPADEKETLVAKLQAYL</sequence>
<comment type="similarity">
    <text evidence="2">Belongs to the metallo-dependent hydrolases superfamily. Adenosine and AMP deaminases family.</text>
</comment>
<keyword evidence="5 8" id="KW-0378">Hydrolase</keyword>
<evidence type="ECO:0000313" key="8">
    <source>
        <dbReference type="EMBL" id="SCJ78381.1"/>
    </source>
</evidence>
<dbReference type="GO" id="GO:0043103">
    <property type="term" value="P:hypoxanthine salvage"/>
    <property type="evidence" value="ECO:0007669"/>
    <property type="project" value="TreeGrafter"/>
</dbReference>
<comment type="cofactor">
    <cofactor evidence="1">
        <name>Zn(2+)</name>
        <dbReference type="ChEBI" id="CHEBI:29105"/>
    </cofactor>
</comment>
<evidence type="ECO:0000256" key="2">
    <source>
        <dbReference type="ARBA" id="ARBA00006676"/>
    </source>
</evidence>
<organism evidence="8">
    <name type="scientific">uncultured Anaerotruncus sp</name>
    <dbReference type="NCBI Taxonomy" id="905011"/>
    <lineage>
        <taxon>Bacteria</taxon>
        <taxon>Bacillati</taxon>
        <taxon>Bacillota</taxon>
        <taxon>Clostridia</taxon>
        <taxon>Eubacteriales</taxon>
        <taxon>Oscillospiraceae</taxon>
        <taxon>Anaerotruncus</taxon>
        <taxon>environmental samples</taxon>
    </lineage>
</organism>
<dbReference type="EMBL" id="FMHG01000001">
    <property type="protein sequence ID" value="SCJ78381.1"/>
    <property type="molecule type" value="Genomic_DNA"/>
</dbReference>
<dbReference type="GO" id="GO:0006154">
    <property type="term" value="P:adenosine catabolic process"/>
    <property type="evidence" value="ECO:0007669"/>
    <property type="project" value="TreeGrafter"/>
</dbReference>
<evidence type="ECO:0000256" key="5">
    <source>
        <dbReference type="ARBA" id="ARBA00022801"/>
    </source>
</evidence>
<dbReference type="SUPFAM" id="SSF51556">
    <property type="entry name" value="Metallo-dependent hydrolases"/>
    <property type="match status" value="1"/>
</dbReference>
<dbReference type="GO" id="GO:0004000">
    <property type="term" value="F:adenosine deaminase activity"/>
    <property type="evidence" value="ECO:0007669"/>
    <property type="project" value="UniProtKB-ARBA"/>
</dbReference>
<dbReference type="InterPro" id="IPR006330">
    <property type="entry name" value="Ado/ade_deaminase"/>
</dbReference>
<dbReference type="GO" id="GO:0046872">
    <property type="term" value="F:metal ion binding"/>
    <property type="evidence" value="ECO:0007669"/>
    <property type="project" value="UniProtKB-KW"/>
</dbReference>
<evidence type="ECO:0000256" key="6">
    <source>
        <dbReference type="ARBA" id="ARBA00022833"/>
    </source>
</evidence>
<dbReference type="GO" id="GO:0005829">
    <property type="term" value="C:cytosol"/>
    <property type="evidence" value="ECO:0007669"/>
    <property type="project" value="TreeGrafter"/>
</dbReference>
<feature type="domain" description="Adenosine deaminase" evidence="7">
    <location>
        <begin position="5"/>
        <end position="323"/>
    </location>
</feature>
<accession>A0A1C6J8S0</accession>
<name>A0A1C6J8S0_9FIRM</name>
<dbReference type="AlphaFoldDB" id="A0A1C6J8S0"/>
<dbReference type="Gene3D" id="3.20.20.140">
    <property type="entry name" value="Metal-dependent hydrolases"/>
    <property type="match status" value="1"/>
</dbReference>
<reference evidence="8" key="1">
    <citation type="submission" date="2015-09" db="EMBL/GenBank/DDBJ databases">
        <authorList>
            <consortium name="Pathogen Informatics"/>
        </authorList>
    </citation>
    <scope>NUCLEOTIDE SEQUENCE</scope>
    <source>
        <strain evidence="8">2789STDY5834896</strain>
    </source>
</reference>
<keyword evidence="4" id="KW-0479">Metal-binding</keyword>
<dbReference type="NCBIfam" id="TIGR01430">
    <property type="entry name" value="aden_deam"/>
    <property type="match status" value="1"/>
</dbReference>
<dbReference type="InterPro" id="IPR032466">
    <property type="entry name" value="Metal_Hydrolase"/>
</dbReference>
<dbReference type="InterPro" id="IPR001365">
    <property type="entry name" value="A_deaminase_dom"/>
</dbReference>
<protein>
    <recommendedName>
        <fullName evidence="3">adenosine deaminase</fullName>
        <ecNumber evidence="3">3.5.4.4</ecNumber>
    </recommendedName>
</protein>